<comment type="caution">
    <text evidence="1">The sequence shown here is derived from an EMBL/GenBank/DDBJ whole genome shotgun (WGS) entry which is preliminary data.</text>
</comment>
<gene>
    <name evidence="1" type="ORF">Geu3261_0144_013</name>
</gene>
<reference evidence="1 2" key="1">
    <citation type="submission" date="2012-11" db="EMBL/GenBank/DDBJ databases">
        <title>Whole genome sequence of Gluconacetobacter europaeus NBRC3261.</title>
        <authorList>
            <person name="Azuma Y."/>
            <person name="Higashiura N."/>
            <person name="Hirakawa H."/>
            <person name="Matsushita K."/>
        </authorList>
    </citation>
    <scope>NUCLEOTIDE SEQUENCE [LARGE SCALE GENOMIC DNA]</scope>
    <source>
        <strain evidence="1 2">NBRC 3261</strain>
    </source>
</reference>
<protein>
    <submittedName>
        <fullName evidence="1">Uncharacterized protein</fullName>
    </submittedName>
</protein>
<accession>A0A0D6Q2Y2</accession>
<sequence>MELPENQYPRLLLHGGPIVEAFMALRQRLHEAFPSDIFRHIVVPPNAKRATWERLLTTKPAIGLAWNAWKPHGDCGATFRGDLVFAVFIAVQHTDPGRLYVGVPGSLRGMGAMGAAGAAAAFLHARALPGELGTPMVRLIALPPTADWLADDVGLVSLEVTVPNVSFDGPALAQQLDDFKGLAVTWQDAEGDTLVAPPPQTGETA</sequence>
<proteinExistence type="predicted"/>
<dbReference type="AlphaFoldDB" id="A0A0D6Q2Y2"/>
<organism evidence="1 2">
    <name type="scientific">Komagataeibacter europaeus NBRC 3261</name>
    <dbReference type="NCBI Taxonomy" id="1234669"/>
    <lineage>
        <taxon>Bacteria</taxon>
        <taxon>Pseudomonadati</taxon>
        <taxon>Pseudomonadota</taxon>
        <taxon>Alphaproteobacteria</taxon>
        <taxon>Acetobacterales</taxon>
        <taxon>Acetobacteraceae</taxon>
        <taxon>Komagataeibacter</taxon>
    </lineage>
</organism>
<dbReference type="Proteomes" id="UP000032675">
    <property type="component" value="Unassembled WGS sequence"/>
</dbReference>
<dbReference type="RefSeq" id="WP_048851710.1">
    <property type="nucleotide sequence ID" value="NZ_BANI01000127.1"/>
</dbReference>
<name>A0A0D6Q2Y2_KOMEU</name>
<evidence type="ECO:0000313" key="2">
    <source>
        <dbReference type="Proteomes" id="UP000032675"/>
    </source>
</evidence>
<evidence type="ECO:0000313" key="1">
    <source>
        <dbReference type="EMBL" id="GAN97141.1"/>
    </source>
</evidence>
<dbReference type="EMBL" id="BANI01000127">
    <property type="protein sequence ID" value="GAN97141.1"/>
    <property type="molecule type" value="Genomic_DNA"/>
</dbReference>